<dbReference type="SUPFAM" id="SSF46785">
    <property type="entry name" value="Winged helix' DNA-binding domain"/>
    <property type="match status" value="1"/>
</dbReference>
<dbReference type="PANTHER" id="PTHR33164:SF89">
    <property type="entry name" value="MARR FAMILY REGULATORY PROTEIN"/>
    <property type="match status" value="1"/>
</dbReference>
<feature type="domain" description="HTH marR-type" evidence="2">
    <location>
        <begin position="50"/>
        <end position="182"/>
    </location>
</feature>
<reference evidence="3 4" key="1">
    <citation type="submission" date="2019-06" db="EMBL/GenBank/DDBJ databases">
        <title>Quisquiliibacterium sp. nov., isolated from a maize field.</title>
        <authorList>
            <person name="Lin S.-Y."/>
            <person name="Tsai C.-F."/>
            <person name="Young C.-C."/>
        </authorList>
    </citation>
    <scope>NUCLEOTIDE SEQUENCE [LARGE SCALE GENOMIC DNA]</scope>
    <source>
        <strain evidence="3 4">CC-CFT501</strain>
    </source>
</reference>
<dbReference type="OrthoDB" id="6195716at2"/>
<dbReference type="AlphaFoldDB" id="A0A5C8P447"/>
<dbReference type="PROSITE" id="PS50995">
    <property type="entry name" value="HTH_MARR_2"/>
    <property type="match status" value="1"/>
</dbReference>
<gene>
    <name evidence="3" type="ORF">FHP08_00695</name>
</gene>
<accession>A0A5C8P447</accession>
<dbReference type="GO" id="GO:0003700">
    <property type="term" value="F:DNA-binding transcription factor activity"/>
    <property type="evidence" value="ECO:0007669"/>
    <property type="project" value="InterPro"/>
</dbReference>
<dbReference type="InterPro" id="IPR036388">
    <property type="entry name" value="WH-like_DNA-bd_sf"/>
</dbReference>
<sequence>MHSAQTVARPEDPMTTASTDPNLLPAAPNDGRALATIGSSAPPAAPRAEAVQALKSFRVIFRSVRQHFHEVERRCGVSGSQLWALSVVVASPGIRVKDLAQAMAVHQSTASNLVEQLSRQAFIRRERDRIDHRIVQLYPTDAGRTVIARAPRPLSGLLPDALARLEPARLAALNELLSEVLSGMRDIEPEAALTPLADI</sequence>
<dbReference type="EMBL" id="VDUY01000001">
    <property type="protein sequence ID" value="TXL68249.1"/>
    <property type="molecule type" value="Genomic_DNA"/>
</dbReference>
<dbReference type="GO" id="GO:0006950">
    <property type="term" value="P:response to stress"/>
    <property type="evidence" value="ECO:0007669"/>
    <property type="project" value="TreeGrafter"/>
</dbReference>
<dbReference type="SMART" id="SM00347">
    <property type="entry name" value="HTH_MARR"/>
    <property type="match status" value="1"/>
</dbReference>
<evidence type="ECO:0000313" key="4">
    <source>
        <dbReference type="Proteomes" id="UP000321548"/>
    </source>
</evidence>
<dbReference type="InterPro" id="IPR036390">
    <property type="entry name" value="WH_DNA-bd_sf"/>
</dbReference>
<dbReference type="InterPro" id="IPR039422">
    <property type="entry name" value="MarR/SlyA-like"/>
</dbReference>
<dbReference type="Gene3D" id="1.10.10.10">
    <property type="entry name" value="Winged helix-like DNA-binding domain superfamily/Winged helix DNA-binding domain"/>
    <property type="match status" value="1"/>
</dbReference>
<keyword evidence="4" id="KW-1185">Reference proteome</keyword>
<dbReference type="PANTHER" id="PTHR33164">
    <property type="entry name" value="TRANSCRIPTIONAL REGULATOR, MARR FAMILY"/>
    <property type="match status" value="1"/>
</dbReference>
<proteinExistence type="predicted"/>
<name>A0A5C8P447_9BURK</name>
<dbReference type="Proteomes" id="UP000321548">
    <property type="component" value="Unassembled WGS sequence"/>
</dbReference>
<evidence type="ECO:0000259" key="2">
    <source>
        <dbReference type="PROSITE" id="PS50995"/>
    </source>
</evidence>
<protein>
    <submittedName>
        <fullName evidence="3">Winged helix-turn-helix transcriptional regulator</fullName>
    </submittedName>
</protein>
<dbReference type="InterPro" id="IPR000835">
    <property type="entry name" value="HTH_MarR-typ"/>
</dbReference>
<evidence type="ECO:0000256" key="1">
    <source>
        <dbReference type="SAM" id="MobiDB-lite"/>
    </source>
</evidence>
<comment type="caution">
    <text evidence="3">The sequence shown here is derived from an EMBL/GenBank/DDBJ whole genome shotgun (WGS) entry which is preliminary data.</text>
</comment>
<feature type="region of interest" description="Disordered" evidence="1">
    <location>
        <begin position="1"/>
        <end position="33"/>
    </location>
</feature>
<organism evidence="3 4">
    <name type="scientific">Zeimonas arvi</name>
    <dbReference type="NCBI Taxonomy" id="2498847"/>
    <lineage>
        <taxon>Bacteria</taxon>
        <taxon>Pseudomonadati</taxon>
        <taxon>Pseudomonadota</taxon>
        <taxon>Betaproteobacteria</taxon>
        <taxon>Burkholderiales</taxon>
        <taxon>Burkholderiaceae</taxon>
        <taxon>Zeimonas</taxon>
    </lineage>
</organism>
<evidence type="ECO:0000313" key="3">
    <source>
        <dbReference type="EMBL" id="TXL68249.1"/>
    </source>
</evidence>
<dbReference type="Pfam" id="PF12802">
    <property type="entry name" value="MarR_2"/>
    <property type="match status" value="1"/>
</dbReference>